<feature type="region of interest" description="Disordered" evidence="4">
    <location>
        <begin position="1"/>
        <end position="34"/>
    </location>
</feature>
<dbReference type="Gene3D" id="3.30.920.20">
    <property type="entry name" value="Gas2-like domain"/>
    <property type="match status" value="1"/>
</dbReference>
<accession>A0A8H7ADT3</accession>
<feature type="compositionally biased region" description="Polar residues" evidence="4">
    <location>
        <begin position="429"/>
        <end position="457"/>
    </location>
</feature>
<protein>
    <recommendedName>
        <fullName evidence="5">GAR domain-containing protein</fullName>
    </recommendedName>
</protein>
<feature type="region of interest" description="Disordered" evidence="4">
    <location>
        <begin position="121"/>
        <end position="144"/>
    </location>
</feature>
<proteinExistence type="predicted"/>
<evidence type="ECO:0000256" key="1">
    <source>
        <dbReference type="ARBA" id="ARBA00004245"/>
    </source>
</evidence>
<feature type="compositionally biased region" description="Low complexity" evidence="4">
    <location>
        <begin position="1133"/>
        <end position="1144"/>
    </location>
</feature>
<feature type="compositionally biased region" description="Polar residues" evidence="4">
    <location>
        <begin position="1236"/>
        <end position="1246"/>
    </location>
</feature>
<feature type="compositionally biased region" description="Low complexity" evidence="4">
    <location>
        <begin position="947"/>
        <end position="963"/>
    </location>
</feature>
<dbReference type="SUPFAM" id="SSF143575">
    <property type="entry name" value="GAS2 domain-like"/>
    <property type="match status" value="1"/>
</dbReference>
<feature type="compositionally biased region" description="Basic and acidic residues" evidence="4">
    <location>
        <begin position="903"/>
        <end position="918"/>
    </location>
</feature>
<evidence type="ECO:0000313" key="6">
    <source>
        <dbReference type="EMBL" id="KAF7507053.1"/>
    </source>
</evidence>
<sequence>MSTSNPTFLNQNTRFRPASTRSQSPSPSRSPVRKAQFTEQEIDPLLGNLSPTSTLKALSLTDVLRNNEFKDTSILTRSIGETSSDQRAYGIKAALAAQKLREWHAEVLGWKWPARKDRRIGKGFQPRLPFSPKEQTSSGTNKKKEYLGSLPATVVAQHAERIEQIKDGLEALDVDGLKEHVLSAHIPPKSQDGRTNGSHREVMQLSDFTAVITHTMLQALPYLSKLTTLLSDWEIRIVVLKHIPELMRHLEKSEEAIQSALDQVCARRTSGLLTRTRFEDRKVVLGRDVRLLGARFDKLLDVLEGHEDTLPETWVDRMDKVETSFAQWTVEAERRVLYNEWMEKNKMSMLRQHKAAADSHPTAAGSLASGNAVGADGQPTTVGETTRNESPVALKAKNLHTRDSIRTNGQPGKNEQKIPSATIPEARTWATNGTSVKPSSSNGQDGKSTMVEPQSFESPMAASGPGDQFLAHRETKERFQAPTSQQLAPSVIPPSFPVNDRSLFSPVSAKDNQKETDQQRQSPSSTDSDLALNNRASMQKDDAPTECIPSLTDRFLQEYQPNSGRFESGAAVPVSKILEQTYSHPPDHQSSSLISGPQVKQPLTMDLPRPIHRRKASETSMADSTVSDAFSDFSDAEIADATTAAALGSPKVVRQPLRTSLDSSSSDFGTPKARIVSVPHPADKVHKKAARTMPDKMRSPFNVPVKTSDTVTDGEEDADPPEKMANLSIPDRVPSHRTVIHRASISSMEKIPKNRIRSIVVGRKESSSSSGISTVSPHDTSGPYGGSGSVMSVSPLERSPSRSLSKASSRRDYSETFERPERSSSLTNGRVLQTSDHGTATPEVPPRSSKRLSPSPISNLLSSLPTVGKDFAAFRIQSNGPQVAHSALQRRLADPLPAGADGYDDHKAPSKGKGKEREDLLESKIQNLLTHIPARIRLLSDTDAESPSHPSTTSSSRSQSPIPSLILSPVKAKRRPQANNSPLDSDVRLFHLTRSTGAHNTPPTRLLVRLVGEHGERVMVRVGGGWADLGDYLRDYSLHHSSRAHSNGQFELASLPISGQKDSRVIPLGPELISKATAAAPTSSKSKSPADFRPGSALDSRPSANTPFGVLKPTRRRRSSSATAVFDARAPNSSSTSLPYSFSSHTDPHWDTPPVPAIPQVMTLNPYFGGDPRLSGPPRQQSGAASSTNSPTTATQSKQHQRSKSQGTVAKSKSTPSLSSQRASAGGGIYVLTPTRPASNRISVDTSARKDDEGKEIGGGAPAPAIGGTHSSASTSPKSFKRMSSFGGEGGGIRRVFFRRKDKGVV</sequence>
<evidence type="ECO:0000256" key="4">
    <source>
        <dbReference type="SAM" id="MobiDB-lite"/>
    </source>
</evidence>
<feature type="compositionally biased region" description="Polar residues" evidence="4">
    <location>
        <begin position="1204"/>
        <end position="1223"/>
    </location>
</feature>
<evidence type="ECO:0000259" key="5">
    <source>
        <dbReference type="PROSITE" id="PS51460"/>
    </source>
</evidence>
<feature type="compositionally biased region" description="Low complexity" evidence="4">
    <location>
        <begin position="16"/>
        <end position="30"/>
    </location>
</feature>
<dbReference type="Proteomes" id="UP000606974">
    <property type="component" value="Unassembled WGS sequence"/>
</dbReference>
<feature type="compositionally biased region" description="Polar residues" evidence="4">
    <location>
        <begin position="1269"/>
        <end position="1278"/>
    </location>
</feature>
<dbReference type="InterPro" id="IPR036534">
    <property type="entry name" value="GAR_dom_sf"/>
</dbReference>
<evidence type="ECO:0000256" key="3">
    <source>
        <dbReference type="ARBA" id="ARBA00023212"/>
    </source>
</evidence>
<feature type="compositionally biased region" description="Polar residues" evidence="4">
    <location>
        <begin position="406"/>
        <end position="419"/>
    </location>
</feature>
<feature type="region of interest" description="Disordered" evidence="4">
    <location>
        <begin position="583"/>
        <end position="604"/>
    </location>
</feature>
<feature type="region of interest" description="Disordered" evidence="4">
    <location>
        <begin position="761"/>
        <end position="857"/>
    </location>
</feature>
<gene>
    <name evidence="6" type="ORF">GJ744_010981</name>
</gene>
<evidence type="ECO:0000313" key="7">
    <source>
        <dbReference type="Proteomes" id="UP000606974"/>
    </source>
</evidence>
<feature type="compositionally biased region" description="Polar residues" evidence="4">
    <location>
        <begin position="1"/>
        <end position="14"/>
    </location>
</feature>
<feature type="region of interest" description="Disordered" evidence="4">
    <location>
        <begin position="369"/>
        <end position="531"/>
    </location>
</feature>
<dbReference type="GO" id="GO:0008017">
    <property type="term" value="F:microtubule binding"/>
    <property type="evidence" value="ECO:0007669"/>
    <property type="project" value="InterPro"/>
</dbReference>
<feature type="compositionally biased region" description="Basic and acidic residues" evidence="4">
    <location>
        <begin position="809"/>
        <end position="822"/>
    </location>
</feature>
<name>A0A8H7ADT3_9EURO</name>
<evidence type="ECO:0000256" key="2">
    <source>
        <dbReference type="ARBA" id="ARBA00022490"/>
    </source>
</evidence>
<feature type="compositionally biased region" description="Polar residues" evidence="4">
    <location>
        <begin position="378"/>
        <end position="389"/>
    </location>
</feature>
<dbReference type="PROSITE" id="PS51460">
    <property type="entry name" value="GAR"/>
    <property type="match status" value="1"/>
</dbReference>
<dbReference type="EMBL" id="JAACFV010000075">
    <property type="protein sequence ID" value="KAF7507053.1"/>
    <property type="molecule type" value="Genomic_DNA"/>
</dbReference>
<feature type="compositionally biased region" description="Low complexity" evidence="4">
    <location>
        <begin position="792"/>
        <end position="807"/>
    </location>
</feature>
<dbReference type="InterPro" id="IPR003108">
    <property type="entry name" value="GAR_dom"/>
</dbReference>
<feature type="region of interest" description="Disordered" evidence="4">
    <location>
        <begin position="895"/>
        <end position="918"/>
    </location>
</feature>
<dbReference type="OrthoDB" id="5409589at2759"/>
<organism evidence="6 7">
    <name type="scientific">Endocarpon pusillum</name>
    <dbReference type="NCBI Taxonomy" id="364733"/>
    <lineage>
        <taxon>Eukaryota</taxon>
        <taxon>Fungi</taxon>
        <taxon>Dikarya</taxon>
        <taxon>Ascomycota</taxon>
        <taxon>Pezizomycotina</taxon>
        <taxon>Eurotiomycetes</taxon>
        <taxon>Chaetothyriomycetidae</taxon>
        <taxon>Verrucariales</taxon>
        <taxon>Verrucariaceae</taxon>
        <taxon>Endocarpon</taxon>
    </lineage>
</organism>
<feature type="compositionally biased region" description="Low complexity" evidence="4">
    <location>
        <begin position="1077"/>
        <end position="1089"/>
    </location>
</feature>
<keyword evidence="3" id="KW-0206">Cytoskeleton</keyword>
<feature type="region of interest" description="Disordered" evidence="4">
    <location>
        <begin position="942"/>
        <end position="963"/>
    </location>
</feature>
<feature type="domain" description="GAR" evidence="5">
    <location>
        <begin position="960"/>
        <end position="1040"/>
    </location>
</feature>
<comment type="subcellular location">
    <subcellularLocation>
        <location evidence="1">Cytoplasm</location>
        <location evidence="1">Cytoskeleton</location>
    </subcellularLocation>
</comment>
<feature type="compositionally biased region" description="Low complexity" evidence="4">
    <location>
        <begin position="1182"/>
        <end position="1197"/>
    </location>
</feature>
<feature type="compositionally biased region" description="Low complexity" evidence="4">
    <location>
        <begin position="767"/>
        <end position="776"/>
    </location>
</feature>
<feature type="compositionally biased region" description="Polar residues" evidence="4">
    <location>
        <begin position="583"/>
        <end position="595"/>
    </location>
</feature>
<dbReference type="GO" id="GO:0005856">
    <property type="term" value="C:cytoskeleton"/>
    <property type="evidence" value="ECO:0007669"/>
    <property type="project" value="UniProtKB-SubCell"/>
</dbReference>
<keyword evidence="7" id="KW-1185">Reference proteome</keyword>
<keyword evidence="2" id="KW-0963">Cytoplasm</keyword>
<feature type="compositionally biased region" description="Basic and acidic residues" evidence="4">
    <location>
        <begin position="470"/>
        <end position="479"/>
    </location>
</feature>
<feature type="compositionally biased region" description="Polar residues" evidence="4">
    <location>
        <begin position="519"/>
        <end position="528"/>
    </location>
</feature>
<feature type="compositionally biased region" description="Polar residues" evidence="4">
    <location>
        <begin position="823"/>
        <end position="838"/>
    </location>
</feature>
<dbReference type="Pfam" id="PF02187">
    <property type="entry name" value="GAS2"/>
    <property type="match status" value="1"/>
</dbReference>
<feature type="region of interest" description="Disordered" evidence="4">
    <location>
        <begin position="696"/>
        <end position="729"/>
    </location>
</feature>
<reference evidence="6" key="1">
    <citation type="submission" date="2020-02" db="EMBL/GenBank/DDBJ databases">
        <authorList>
            <person name="Palmer J.M."/>
        </authorList>
    </citation>
    <scope>NUCLEOTIDE SEQUENCE</scope>
    <source>
        <strain evidence="6">EPUS1.4</strain>
        <tissue evidence="6">Thallus</tissue>
    </source>
</reference>
<comment type="caution">
    <text evidence="6">The sequence shown here is derived from an EMBL/GenBank/DDBJ whole genome shotgun (WGS) entry which is preliminary data.</text>
</comment>
<feature type="region of interest" description="Disordered" evidence="4">
    <location>
        <begin position="1077"/>
        <end position="1292"/>
    </location>
</feature>
<feature type="compositionally biased region" description="Basic and acidic residues" evidence="4">
    <location>
        <begin position="1247"/>
        <end position="1256"/>
    </location>
</feature>